<keyword evidence="12" id="KW-1185">Reference proteome</keyword>
<evidence type="ECO:0000256" key="4">
    <source>
        <dbReference type="ARBA" id="ARBA00022519"/>
    </source>
</evidence>
<keyword evidence="5 9" id="KW-0812">Transmembrane</keyword>
<dbReference type="PANTHER" id="PTHR35011">
    <property type="entry name" value="2,3-DIKETO-L-GULONATE TRAP TRANSPORTER SMALL PERMEASE PROTEIN YIAM"/>
    <property type="match status" value="1"/>
</dbReference>
<organism evidence="11 12">
    <name type="scientific">Actomonas aquatica</name>
    <dbReference type="NCBI Taxonomy" id="2866162"/>
    <lineage>
        <taxon>Bacteria</taxon>
        <taxon>Pseudomonadati</taxon>
        <taxon>Verrucomicrobiota</taxon>
        <taxon>Opitutia</taxon>
        <taxon>Opitutales</taxon>
        <taxon>Opitutaceae</taxon>
        <taxon>Actomonas</taxon>
    </lineage>
</organism>
<dbReference type="EMBL" id="CP139781">
    <property type="protein sequence ID" value="WRQ87308.1"/>
    <property type="molecule type" value="Genomic_DNA"/>
</dbReference>
<evidence type="ECO:0000313" key="12">
    <source>
        <dbReference type="Proteomes" id="UP000738431"/>
    </source>
</evidence>
<keyword evidence="2" id="KW-0813">Transport</keyword>
<evidence type="ECO:0000256" key="6">
    <source>
        <dbReference type="ARBA" id="ARBA00022989"/>
    </source>
</evidence>
<comment type="subcellular location">
    <subcellularLocation>
        <location evidence="1">Cell inner membrane</location>
        <topology evidence="1">Multi-pass membrane protein</topology>
    </subcellularLocation>
</comment>
<keyword evidence="4" id="KW-0997">Cell inner membrane</keyword>
<keyword evidence="7 9" id="KW-0472">Membrane</keyword>
<comment type="similarity">
    <text evidence="8">Belongs to the TRAP transporter small permease family.</text>
</comment>
<dbReference type="RefSeq" id="WP_221029279.1">
    <property type="nucleotide sequence ID" value="NZ_CP139781.1"/>
</dbReference>
<feature type="domain" description="Tripartite ATP-independent periplasmic transporters DctQ component" evidence="10">
    <location>
        <begin position="37"/>
        <end position="164"/>
    </location>
</feature>
<dbReference type="Pfam" id="PF04290">
    <property type="entry name" value="DctQ"/>
    <property type="match status" value="1"/>
</dbReference>
<evidence type="ECO:0000256" key="3">
    <source>
        <dbReference type="ARBA" id="ARBA00022475"/>
    </source>
</evidence>
<reference evidence="11 12" key="1">
    <citation type="submission" date="2023-12" db="EMBL/GenBank/DDBJ databases">
        <title>Description of an unclassified Opitutus bacterium of Verrucomicrobiota.</title>
        <authorList>
            <person name="Zhang D.-F."/>
        </authorList>
    </citation>
    <scope>NUCLEOTIDE SEQUENCE [LARGE SCALE GENOMIC DNA]</scope>
    <source>
        <strain evidence="11 12">WL0086</strain>
    </source>
</reference>
<feature type="transmembrane region" description="Helical" evidence="9">
    <location>
        <begin position="139"/>
        <end position="158"/>
    </location>
</feature>
<evidence type="ECO:0000256" key="1">
    <source>
        <dbReference type="ARBA" id="ARBA00004429"/>
    </source>
</evidence>
<evidence type="ECO:0000256" key="9">
    <source>
        <dbReference type="SAM" id="Phobius"/>
    </source>
</evidence>
<dbReference type="InterPro" id="IPR055348">
    <property type="entry name" value="DctQ"/>
</dbReference>
<feature type="transmembrane region" description="Helical" evidence="9">
    <location>
        <begin position="97"/>
        <end position="119"/>
    </location>
</feature>
<feature type="transmembrane region" description="Helical" evidence="9">
    <location>
        <begin position="58"/>
        <end position="76"/>
    </location>
</feature>
<feature type="transmembrane region" description="Helical" evidence="9">
    <location>
        <begin position="15"/>
        <end position="38"/>
    </location>
</feature>
<name>A0ABZ1C7Q9_9BACT</name>
<evidence type="ECO:0000256" key="2">
    <source>
        <dbReference type="ARBA" id="ARBA00022448"/>
    </source>
</evidence>
<evidence type="ECO:0000256" key="5">
    <source>
        <dbReference type="ARBA" id="ARBA00022692"/>
    </source>
</evidence>
<gene>
    <name evidence="11" type="ORF">K1X11_021045</name>
</gene>
<proteinExistence type="inferred from homology"/>
<evidence type="ECO:0000256" key="8">
    <source>
        <dbReference type="ARBA" id="ARBA00038436"/>
    </source>
</evidence>
<evidence type="ECO:0000259" key="10">
    <source>
        <dbReference type="Pfam" id="PF04290"/>
    </source>
</evidence>
<dbReference type="PANTHER" id="PTHR35011:SF2">
    <property type="entry name" value="2,3-DIKETO-L-GULONATE TRAP TRANSPORTER SMALL PERMEASE PROTEIN YIAM"/>
    <property type="match status" value="1"/>
</dbReference>
<sequence length="178" mass="19627">MSYRLGNEPTPSNRLWATVVVGLQWLTIVLFALLTLDVLWGVLSRYVLGSQSRWTEEFAIYAIVWVSLLGAALMFRERGHLGVDYFVGKLDPSARRFTAIVAELAVMAFAGFVLIYGGFMLVSETLRSGQVTPAMGWKVGYLYSVVPLSGLFILAFSIEHLVTGRTTASADLIGKEID</sequence>
<keyword evidence="6 9" id="KW-1133">Transmembrane helix</keyword>
<evidence type="ECO:0000313" key="11">
    <source>
        <dbReference type="EMBL" id="WRQ87308.1"/>
    </source>
</evidence>
<dbReference type="Proteomes" id="UP000738431">
    <property type="component" value="Chromosome"/>
</dbReference>
<dbReference type="InterPro" id="IPR007387">
    <property type="entry name" value="TRAP_DctQ"/>
</dbReference>
<evidence type="ECO:0000256" key="7">
    <source>
        <dbReference type="ARBA" id="ARBA00023136"/>
    </source>
</evidence>
<protein>
    <submittedName>
        <fullName evidence="11">TRAP transporter small permease</fullName>
    </submittedName>
</protein>
<accession>A0ABZ1C7Q9</accession>
<keyword evidence="3" id="KW-1003">Cell membrane</keyword>